<feature type="region of interest" description="Disordered" evidence="1">
    <location>
        <begin position="259"/>
        <end position="353"/>
    </location>
</feature>
<evidence type="ECO:0000256" key="1">
    <source>
        <dbReference type="SAM" id="MobiDB-lite"/>
    </source>
</evidence>
<sequence length="605" mass="64500">MVSHLSYLSFSALQPPPPPSLATPQTRPPTHTTVCSVARSPRSQRFKRVPKHTTSAAPPPSANTRGVCSAAAALVRDGASPEMRIDRRRRLRSQHRPHPRAHTTSAPLPSLATPQTPHTTSATPPLPSLATLSPSATTHDAAALPRRISAPREYLLYMHATRPSCAPPAPPKTHGAARSSPFGADRVSRRRPRDPPSERASSPPRPCQPAPLESRLGTFAAAALHNVASTGACPMPAGRLGSNLPRDLRADMRRRLFRHGPASGIRPPGTSGPCKPPARGSSSAGAMPPTTTSPCKSREDQRAGAACSPRRRADAPRLFMHASTSAPRAERLARLERSAQVPTSPNPSALLPRLAPSPVGIAFDAARPLARSREDQRADSPDARRAVGAHCAATPRRIPPARRRPRAPTRKRPYLSKTPGSFPEAPSVPKAPVLKRHFRAEFRPRVPLPASPPPALRLAHPPSASATRQSARCAAFPVPRTQRRPRIRGPVCARGSGSPAALAGIATAAQPESARKLRTARRTRSRRRSRKLARAFVRKRASQMCRAGPVAGSADAFGSRSRVPRSGGGPLSQAVNTARARGRPRPALNARTQRNAGGVQSASKH</sequence>
<evidence type="ECO:0000313" key="3">
    <source>
        <dbReference type="Proteomes" id="UP001222325"/>
    </source>
</evidence>
<proteinExistence type="predicted"/>
<dbReference type="Proteomes" id="UP001222325">
    <property type="component" value="Unassembled WGS sequence"/>
</dbReference>
<feature type="compositionally biased region" description="Basic and acidic residues" evidence="1">
    <location>
        <begin position="371"/>
        <end position="385"/>
    </location>
</feature>
<dbReference type="AlphaFoldDB" id="A0AAD6U5S3"/>
<keyword evidence="3" id="KW-1185">Reference proteome</keyword>
<feature type="compositionally biased region" description="Polar residues" evidence="1">
    <location>
        <begin position="52"/>
        <end position="66"/>
    </location>
</feature>
<feature type="region of interest" description="Disordered" evidence="1">
    <location>
        <begin position="90"/>
        <end position="145"/>
    </location>
</feature>
<organism evidence="2 3">
    <name type="scientific">Mycena belliarum</name>
    <dbReference type="NCBI Taxonomy" id="1033014"/>
    <lineage>
        <taxon>Eukaryota</taxon>
        <taxon>Fungi</taxon>
        <taxon>Dikarya</taxon>
        <taxon>Basidiomycota</taxon>
        <taxon>Agaricomycotina</taxon>
        <taxon>Agaricomycetes</taxon>
        <taxon>Agaricomycetidae</taxon>
        <taxon>Agaricales</taxon>
        <taxon>Marasmiineae</taxon>
        <taxon>Mycenaceae</taxon>
        <taxon>Mycena</taxon>
    </lineage>
</organism>
<feature type="region of interest" description="Disordered" evidence="1">
    <location>
        <begin position="11"/>
        <end position="67"/>
    </location>
</feature>
<accession>A0AAD6U5S3</accession>
<comment type="caution">
    <text evidence="2">The sequence shown here is derived from an EMBL/GenBank/DDBJ whole genome shotgun (WGS) entry which is preliminary data.</text>
</comment>
<feature type="compositionally biased region" description="Basic residues" evidence="1">
    <location>
        <begin position="42"/>
        <end position="51"/>
    </location>
</feature>
<name>A0AAD6U5S3_9AGAR</name>
<feature type="compositionally biased region" description="Polar residues" evidence="1">
    <location>
        <begin position="102"/>
        <end position="115"/>
    </location>
</feature>
<feature type="region of interest" description="Disordered" evidence="1">
    <location>
        <begin position="550"/>
        <end position="605"/>
    </location>
</feature>
<feature type="compositionally biased region" description="Basic and acidic residues" evidence="1">
    <location>
        <begin position="328"/>
        <end position="337"/>
    </location>
</feature>
<feature type="compositionally biased region" description="Basic residues" evidence="1">
    <location>
        <begin position="399"/>
        <end position="414"/>
    </location>
</feature>
<feature type="compositionally biased region" description="Polar residues" evidence="1">
    <location>
        <begin position="280"/>
        <end position="295"/>
    </location>
</feature>
<evidence type="ECO:0000313" key="2">
    <source>
        <dbReference type="EMBL" id="KAJ7088794.1"/>
    </source>
</evidence>
<feature type="region of interest" description="Disordered" evidence="1">
    <location>
        <begin position="370"/>
        <end position="428"/>
    </location>
</feature>
<gene>
    <name evidence="2" type="ORF">B0H15DRAFT_949425</name>
</gene>
<feature type="compositionally biased region" description="Basic residues" evidence="1">
    <location>
        <begin position="90"/>
        <end position="101"/>
    </location>
</feature>
<dbReference type="EMBL" id="JARJCN010000025">
    <property type="protein sequence ID" value="KAJ7088794.1"/>
    <property type="molecule type" value="Genomic_DNA"/>
</dbReference>
<feature type="compositionally biased region" description="Polar residues" evidence="1">
    <location>
        <begin position="590"/>
        <end position="605"/>
    </location>
</feature>
<protein>
    <submittedName>
        <fullName evidence="2">Uncharacterized protein</fullName>
    </submittedName>
</protein>
<feature type="compositionally biased region" description="Low complexity" evidence="1">
    <location>
        <begin position="116"/>
        <end position="139"/>
    </location>
</feature>
<reference evidence="2" key="1">
    <citation type="submission" date="2023-03" db="EMBL/GenBank/DDBJ databases">
        <title>Massive genome expansion in bonnet fungi (Mycena s.s.) driven by repeated elements and novel gene families across ecological guilds.</title>
        <authorList>
            <consortium name="Lawrence Berkeley National Laboratory"/>
            <person name="Harder C.B."/>
            <person name="Miyauchi S."/>
            <person name="Viragh M."/>
            <person name="Kuo A."/>
            <person name="Thoen E."/>
            <person name="Andreopoulos B."/>
            <person name="Lu D."/>
            <person name="Skrede I."/>
            <person name="Drula E."/>
            <person name="Henrissat B."/>
            <person name="Morin E."/>
            <person name="Kohler A."/>
            <person name="Barry K."/>
            <person name="LaButti K."/>
            <person name="Morin E."/>
            <person name="Salamov A."/>
            <person name="Lipzen A."/>
            <person name="Mereny Z."/>
            <person name="Hegedus B."/>
            <person name="Baldrian P."/>
            <person name="Stursova M."/>
            <person name="Weitz H."/>
            <person name="Taylor A."/>
            <person name="Grigoriev I.V."/>
            <person name="Nagy L.G."/>
            <person name="Martin F."/>
            <person name="Kauserud H."/>
        </authorList>
    </citation>
    <scope>NUCLEOTIDE SEQUENCE</scope>
    <source>
        <strain evidence="2">CBHHK173m</strain>
    </source>
</reference>
<feature type="region of interest" description="Disordered" evidence="1">
    <location>
        <begin position="165"/>
        <end position="212"/>
    </location>
</feature>